<evidence type="ECO:0000313" key="2">
    <source>
        <dbReference type="EMBL" id="GBO99358.1"/>
    </source>
</evidence>
<gene>
    <name evidence="2" type="ORF">EVAR_589_1</name>
</gene>
<reference evidence="2 3" key="1">
    <citation type="journal article" date="2019" name="Commun. Biol.">
        <title>The bagworm genome reveals a unique fibroin gene that provides high tensile strength.</title>
        <authorList>
            <person name="Kono N."/>
            <person name="Nakamura H."/>
            <person name="Ohtoshi R."/>
            <person name="Tomita M."/>
            <person name="Numata K."/>
            <person name="Arakawa K."/>
        </authorList>
    </citation>
    <scope>NUCLEOTIDE SEQUENCE [LARGE SCALE GENOMIC DNA]</scope>
</reference>
<organism evidence="2 3">
    <name type="scientific">Eumeta variegata</name>
    <name type="common">Bagworm moth</name>
    <name type="synonym">Eumeta japonica</name>
    <dbReference type="NCBI Taxonomy" id="151549"/>
    <lineage>
        <taxon>Eukaryota</taxon>
        <taxon>Metazoa</taxon>
        <taxon>Ecdysozoa</taxon>
        <taxon>Arthropoda</taxon>
        <taxon>Hexapoda</taxon>
        <taxon>Insecta</taxon>
        <taxon>Pterygota</taxon>
        <taxon>Neoptera</taxon>
        <taxon>Endopterygota</taxon>
        <taxon>Lepidoptera</taxon>
        <taxon>Glossata</taxon>
        <taxon>Ditrysia</taxon>
        <taxon>Tineoidea</taxon>
        <taxon>Psychidae</taxon>
        <taxon>Oiketicinae</taxon>
        <taxon>Eumeta</taxon>
    </lineage>
</organism>
<proteinExistence type="predicted"/>
<feature type="region of interest" description="Disordered" evidence="1">
    <location>
        <begin position="1"/>
        <end position="58"/>
    </location>
</feature>
<accession>A0A4C1SB08</accession>
<feature type="region of interest" description="Disordered" evidence="1">
    <location>
        <begin position="97"/>
        <end position="121"/>
    </location>
</feature>
<dbReference type="Proteomes" id="UP000299102">
    <property type="component" value="Unassembled WGS sequence"/>
</dbReference>
<comment type="caution">
    <text evidence="2">The sequence shown here is derived from an EMBL/GenBank/DDBJ whole genome shotgun (WGS) entry which is preliminary data.</text>
</comment>
<evidence type="ECO:0000313" key="3">
    <source>
        <dbReference type="Proteomes" id="UP000299102"/>
    </source>
</evidence>
<dbReference type="AlphaFoldDB" id="A0A4C1SB08"/>
<feature type="compositionally biased region" description="Basic and acidic residues" evidence="1">
    <location>
        <begin position="1"/>
        <end position="18"/>
    </location>
</feature>
<sequence>MDVSEAREGSIPEREPEKRLRRSRKATEPTTGESEKLTSQKKCALDRSANERPKAKAAFIKGTARSQVYAREVEPKRSIRERGVLIFSKFLQNPYRGYSGGARRRRRRRPPTASRLKGPRKQKSFAYKLLKRGLANLMSPTSTSGVAPPLIRYPIVGFQVYL</sequence>
<feature type="compositionally biased region" description="Basic and acidic residues" evidence="1">
    <location>
        <begin position="33"/>
        <end position="54"/>
    </location>
</feature>
<evidence type="ECO:0000256" key="1">
    <source>
        <dbReference type="SAM" id="MobiDB-lite"/>
    </source>
</evidence>
<protein>
    <submittedName>
        <fullName evidence="2">Uncharacterized protein</fullName>
    </submittedName>
</protein>
<name>A0A4C1SB08_EUMVA</name>
<dbReference type="EMBL" id="BGZK01000002">
    <property type="protein sequence ID" value="GBO99358.1"/>
    <property type="molecule type" value="Genomic_DNA"/>
</dbReference>
<keyword evidence="3" id="KW-1185">Reference proteome</keyword>